<feature type="non-terminal residue" evidence="2">
    <location>
        <position position="87"/>
    </location>
</feature>
<comment type="caution">
    <text evidence="2">The sequence shown here is derived from an EMBL/GenBank/DDBJ whole genome shotgun (WGS) entry which is preliminary data.</text>
</comment>
<dbReference type="EMBL" id="VBAJ01000319">
    <property type="protein sequence ID" value="TMJ01612.1"/>
    <property type="molecule type" value="Genomic_DNA"/>
</dbReference>
<dbReference type="Proteomes" id="UP000318661">
    <property type="component" value="Unassembled WGS sequence"/>
</dbReference>
<protein>
    <submittedName>
        <fullName evidence="2">NADH-quinone oxidoreductase subunit D</fullName>
        <ecNumber evidence="2">1.6.5.11</ecNumber>
    </submittedName>
</protein>
<gene>
    <name evidence="2" type="ORF">E6G99_12615</name>
</gene>
<dbReference type="GO" id="GO:0048038">
    <property type="term" value="F:quinone binding"/>
    <property type="evidence" value="ECO:0007669"/>
    <property type="project" value="UniProtKB-KW"/>
</dbReference>
<name>A0A537L0V3_9BACT</name>
<dbReference type="SUPFAM" id="SSF56762">
    <property type="entry name" value="HydB/Nqo4-like"/>
    <property type="match status" value="1"/>
</dbReference>
<accession>A0A537L0V3</accession>
<evidence type="ECO:0000313" key="2">
    <source>
        <dbReference type="EMBL" id="TMJ01612.1"/>
    </source>
</evidence>
<evidence type="ECO:0000313" key="3">
    <source>
        <dbReference type="Proteomes" id="UP000318661"/>
    </source>
</evidence>
<organism evidence="2 3">
    <name type="scientific">Candidatus Segetimicrobium genomatis</name>
    <dbReference type="NCBI Taxonomy" id="2569760"/>
    <lineage>
        <taxon>Bacteria</taxon>
        <taxon>Bacillati</taxon>
        <taxon>Candidatus Sysuimicrobiota</taxon>
        <taxon>Candidatus Sysuimicrobiia</taxon>
        <taxon>Candidatus Sysuimicrobiales</taxon>
        <taxon>Candidatus Segetimicrobiaceae</taxon>
        <taxon>Candidatus Segetimicrobium</taxon>
    </lineage>
</organism>
<evidence type="ECO:0000256" key="1">
    <source>
        <dbReference type="ARBA" id="ARBA00022719"/>
    </source>
</evidence>
<proteinExistence type="predicted"/>
<dbReference type="InterPro" id="IPR029014">
    <property type="entry name" value="NiFe-Hase_large"/>
</dbReference>
<dbReference type="PANTHER" id="PTHR11993:SF10">
    <property type="entry name" value="NADH DEHYDROGENASE [UBIQUINONE] IRON-SULFUR PROTEIN 2, MITOCHONDRIAL"/>
    <property type="match status" value="1"/>
</dbReference>
<dbReference type="AlphaFoldDB" id="A0A537L0V3"/>
<dbReference type="EC" id="1.6.5.11" evidence="2"/>
<keyword evidence="2" id="KW-0560">Oxidoreductase</keyword>
<dbReference type="Gene3D" id="1.10.645.10">
    <property type="entry name" value="Cytochrome-c3 Hydrogenase, chain B"/>
    <property type="match status" value="1"/>
</dbReference>
<reference evidence="2 3" key="1">
    <citation type="journal article" date="2019" name="Nat. Microbiol.">
        <title>Mediterranean grassland soil C-N compound turnover is dependent on rainfall and depth, and is mediated by genomically divergent microorganisms.</title>
        <authorList>
            <person name="Diamond S."/>
            <person name="Andeer P.F."/>
            <person name="Li Z."/>
            <person name="Crits-Christoph A."/>
            <person name="Burstein D."/>
            <person name="Anantharaman K."/>
            <person name="Lane K.R."/>
            <person name="Thomas B.C."/>
            <person name="Pan C."/>
            <person name="Northen T.R."/>
            <person name="Banfield J.F."/>
        </authorList>
    </citation>
    <scope>NUCLEOTIDE SEQUENCE [LARGE SCALE GENOMIC DNA]</scope>
    <source>
        <strain evidence="2">NP_2</strain>
    </source>
</reference>
<dbReference type="PANTHER" id="PTHR11993">
    <property type="entry name" value="NADH-UBIQUINONE OXIDOREDUCTASE 49 KDA SUBUNIT"/>
    <property type="match status" value="1"/>
</dbReference>
<dbReference type="InterPro" id="IPR022885">
    <property type="entry name" value="NDH1_su_D/H"/>
</dbReference>
<dbReference type="GO" id="GO:0016651">
    <property type="term" value="F:oxidoreductase activity, acting on NAD(P)H"/>
    <property type="evidence" value="ECO:0007669"/>
    <property type="project" value="InterPro"/>
</dbReference>
<keyword evidence="1" id="KW-0874">Quinone</keyword>
<sequence>MALHTEELMLNMGPQHPSTHGVLRMVVTLDGENIVDVQPDIGYLHSSVEKMMENRTYLQNIALVDRGMDYLSAMANEEVWVLACERL</sequence>